<sequence length="139" mass="14968">MLLNLVLGTLVTTVGFWIIWGGAWPGVVAAWALAAGGFLWWKAESVTEIWAWSTLGLGVESVIWPVQRMAQLNGAAETLSDDEMGAILSAVVLGLFSSVFWLSFAYGLFKRAWATSTNAVEHAPPAVSSAQSAKRRKSK</sequence>
<evidence type="ECO:0000313" key="3">
    <source>
        <dbReference type="Proteomes" id="UP000066284"/>
    </source>
</evidence>
<evidence type="ECO:0000256" key="1">
    <source>
        <dbReference type="SAM" id="Phobius"/>
    </source>
</evidence>
<dbReference type="KEGG" id="nio:NITINOP_1103"/>
<dbReference type="STRING" id="1715989.NITINOP_1103"/>
<keyword evidence="1" id="KW-0472">Membrane</keyword>
<keyword evidence="1" id="KW-0812">Transmembrane</keyword>
<dbReference type="OrthoDB" id="9794316at2"/>
<feature type="transmembrane region" description="Helical" evidence="1">
    <location>
        <begin position="14"/>
        <end position="40"/>
    </location>
</feature>
<feature type="transmembrane region" description="Helical" evidence="1">
    <location>
        <begin position="86"/>
        <end position="109"/>
    </location>
</feature>
<protein>
    <submittedName>
        <fullName evidence="2">Uncharacterized protein</fullName>
    </submittedName>
</protein>
<evidence type="ECO:0000313" key="2">
    <source>
        <dbReference type="EMBL" id="CUQ66078.1"/>
    </source>
</evidence>
<reference evidence="3" key="1">
    <citation type="submission" date="2015-09" db="EMBL/GenBank/DDBJ databases">
        <authorList>
            <person name="Daims H."/>
        </authorList>
    </citation>
    <scope>NUCLEOTIDE SEQUENCE [LARGE SCALE GENOMIC DNA]</scope>
</reference>
<dbReference type="Proteomes" id="UP000066284">
    <property type="component" value="Chromosome 1"/>
</dbReference>
<organism evidence="2 3">
    <name type="scientific">Candidatus Nitrospira inopinata</name>
    <dbReference type="NCBI Taxonomy" id="1715989"/>
    <lineage>
        <taxon>Bacteria</taxon>
        <taxon>Pseudomonadati</taxon>
        <taxon>Nitrospirota</taxon>
        <taxon>Nitrospiria</taxon>
        <taxon>Nitrospirales</taxon>
        <taxon>Nitrospiraceae</taxon>
        <taxon>Nitrospira</taxon>
    </lineage>
</organism>
<keyword evidence="1" id="KW-1133">Transmembrane helix</keyword>
<proteinExistence type="predicted"/>
<dbReference type="RefSeq" id="WP_062483862.1">
    <property type="nucleotide sequence ID" value="NZ_LN885086.1"/>
</dbReference>
<keyword evidence="3" id="KW-1185">Reference proteome</keyword>
<dbReference type="AlphaFoldDB" id="A0A0S4KSE9"/>
<gene>
    <name evidence="2" type="ORF">NITINOP_1103</name>
</gene>
<name>A0A0S4KSE9_9BACT</name>
<dbReference type="EMBL" id="LN885086">
    <property type="protein sequence ID" value="CUQ66078.1"/>
    <property type="molecule type" value="Genomic_DNA"/>
</dbReference>
<accession>A0A0S4KSE9</accession>